<dbReference type="InterPro" id="IPR051923">
    <property type="entry name" value="Glycosyl_Hydrolase_39"/>
</dbReference>
<name>A0A5M3Z8Y2_ASPTE</name>
<dbReference type="PROSITE" id="PS01027">
    <property type="entry name" value="GLYCOSYL_HYDROL_F39"/>
    <property type="match status" value="1"/>
</dbReference>
<organism evidence="5 6">
    <name type="scientific">Aspergillus terreus</name>
    <dbReference type="NCBI Taxonomy" id="33178"/>
    <lineage>
        <taxon>Eukaryota</taxon>
        <taxon>Fungi</taxon>
        <taxon>Dikarya</taxon>
        <taxon>Ascomycota</taxon>
        <taxon>Pezizomycotina</taxon>
        <taxon>Eurotiomycetes</taxon>
        <taxon>Eurotiomycetidae</taxon>
        <taxon>Eurotiales</taxon>
        <taxon>Aspergillaceae</taxon>
        <taxon>Aspergillus</taxon>
        <taxon>Aspergillus subgen. Circumdati</taxon>
    </lineage>
</organism>
<dbReference type="InterPro" id="IPR049165">
    <property type="entry name" value="GH39_as"/>
</dbReference>
<dbReference type="AlphaFoldDB" id="A0A5M3Z8Y2"/>
<evidence type="ECO:0000313" key="5">
    <source>
        <dbReference type="EMBL" id="GFF18032.1"/>
    </source>
</evidence>
<evidence type="ECO:0000256" key="3">
    <source>
        <dbReference type="ARBA" id="ARBA00023295"/>
    </source>
</evidence>
<keyword evidence="3" id="KW-0326">Glycosidase</keyword>
<comment type="similarity">
    <text evidence="1">Belongs to the glycosyl hydrolase 39 family.</text>
</comment>
<evidence type="ECO:0000256" key="1">
    <source>
        <dbReference type="ARBA" id="ARBA00008875"/>
    </source>
</evidence>
<dbReference type="PANTHER" id="PTHR12631:SF10">
    <property type="entry name" value="BETA-XYLOSIDASE-LIKE PROTEIN-RELATED"/>
    <property type="match status" value="1"/>
</dbReference>
<dbReference type="OrthoDB" id="15153at2759"/>
<dbReference type="PRINTS" id="PR00745">
    <property type="entry name" value="GLHYDRLASE39"/>
</dbReference>
<dbReference type="GO" id="GO:0005975">
    <property type="term" value="P:carbohydrate metabolic process"/>
    <property type="evidence" value="ECO:0007669"/>
    <property type="project" value="InterPro"/>
</dbReference>
<dbReference type="VEuPathDB" id="FungiDB:ATEG_06199"/>
<dbReference type="EMBL" id="BLJY01000007">
    <property type="protein sequence ID" value="GFF18032.1"/>
    <property type="molecule type" value="Genomic_DNA"/>
</dbReference>
<dbReference type="Proteomes" id="UP000452235">
    <property type="component" value="Unassembled WGS sequence"/>
</dbReference>
<dbReference type="Gene3D" id="3.20.20.80">
    <property type="entry name" value="Glycosidases"/>
    <property type="match status" value="1"/>
</dbReference>
<proteinExistence type="inferred from homology"/>
<evidence type="ECO:0000256" key="2">
    <source>
        <dbReference type="ARBA" id="ARBA00022801"/>
    </source>
</evidence>
<reference evidence="5 6" key="1">
    <citation type="submission" date="2020-01" db="EMBL/GenBank/DDBJ databases">
        <title>Aspergillus terreus IFO 6365 whole genome shotgun sequence.</title>
        <authorList>
            <person name="Kanamasa S."/>
            <person name="Takahashi H."/>
        </authorList>
    </citation>
    <scope>NUCLEOTIDE SEQUENCE [LARGE SCALE GENOMIC DNA]</scope>
    <source>
        <strain evidence="5 6">IFO 6365</strain>
    </source>
</reference>
<evidence type="ECO:0000313" key="6">
    <source>
        <dbReference type="Proteomes" id="UP000452235"/>
    </source>
</evidence>
<gene>
    <name evidence="5" type="ORF">ATEIFO6365_0007058100</name>
</gene>
<dbReference type="PANTHER" id="PTHR12631">
    <property type="entry name" value="ALPHA-L-IDURONIDASE"/>
    <property type="match status" value="1"/>
</dbReference>
<comment type="caution">
    <text evidence="5">The sequence shown here is derived from an EMBL/GenBank/DDBJ whole genome shotgun (WGS) entry which is preliminary data.</text>
</comment>
<dbReference type="Pfam" id="PF01229">
    <property type="entry name" value="Glyco_hydro_39"/>
    <property type="match status" value="1"/>
</dbReference>
<sequence length="222" mass="25755">MNTNPGAAGLLQVSVDKPKIDTFEHFWSQVVGAGRANEGLRADWQAHLKLVHTTCGFKYVRFHGLYHDDMHVIHEIDGQHVYNFQYIDALFDAMLDMGVRPFVEFGFCPSLIATEVDTVFWWKGNGSPPKQLDQWSDLVRATVDHWIKRYGLEEVRTWYFECWNEPNLRQFFTGSRSQYYALYECTVKAVKQLDAALRVGGPATSNFVPDTRFDQDWEDYEV</sequence>
<dbReference type="InterPro" id="IPR000514">
    <property type="entry name" value="Glyco_hydro_39"/>
</dbReference>
<feature type="domain" description="Glycosyl hydrolases family 39 N-terminal catalytic" evidence="4">
    <location>
        <begin position="20"/>
        <end position="205"/>
    </location>
</feature>
<keyword evidence="2" id="KW-0378">Hydrolase</keyword>
<dbReference type="InterPro" id="IPR017853">
    <property type="entry name" value="GH"/>
</dbReference>
<accession>A0A5M3Z8Y2</accession>
<dbReference type="SUPFAM" id="SSF51445">
    <property type="entry name" value="(Trans)glycosidases"/>
    <property type="match status" value="1"/>
</dbReference>
<keyword evidence="6" id="KW-1185">Reference proteome</keyword>
<evidence type="ECO:0000259" key="4">
    <source>
        <dbReference type="Pfam" id="PF01229"/>
    </source>
</evidence>
<dbReference type="InterPro" id="IPR049166">
    <property type="entry name" value="GH39_cat"/>
</dbReference>
<protein>
    <submittedName>
        <fullName evidence="5">Beta-xylosidase</fullName>
    </submittedName>
</protein>
<dbReference type="GO" id="GO:0004553">
    <property type="term" value="F:hydrolase activity, hydrolyzing O-glycosyl compounds"/>
    <property type="evidence" value="ECO:0007669"/>
    <property type="project" value="InterPro"/>
</dbReference>